<evidence type="ECO:0000313" key="5">
    <source>
        <dbReference type="Proteomes" id="UP001464891"/>
    </source>
</evidence>
<dbReference type="SUPFAM" id="SSF52172">
    <property type="entry name" value="CheY-like"/>
    <property type="match status" value="1"/>
</dbReference>
<dbReference type="PROSITE" id="PS50110">
    <property type="entry name" value="RESPONSE_REGULATORY"/>
    <property type="match status" value="1"/>
</dbReference>
<dbReference type="PANTHER" id="PTHR44591:SF23">
    <property type="entry name" value="CHEY SUBFAMILY"/>
    <property type="match status" value="1"/>
</dbReference>
<gene>
    <name evidence="4" type="ORF">NC998_12765</name>
</gene>
<reference evidence="4 5" key="1">
    <citation type="submission" date="2022-04" db="EMBL/GenBank/DDBJ databases">
        <title>Positive selection, recombination, and allopatry shape intraspecific diversity of widespread and dominant cyanobacteria.</title>
        <authorList>
            <person name="Wei J."/>
            <person name="Shu W."/>
            <person name="Hu C."/>
        </authorList>
    </citation>
    <scope>NUCLEOTIDE SEQUENCE [LARGE SCALE GENOMIC DNA]</scope>
    <source>
        <strain evidence="4 5">GB2-A4</strain>
    </source>
</reference>
<dbReference type="InterPro" id="IPR050595">
    <property type="entry name" value="Bact_response_regulator"/>
</dbReference>
<evidence type="ECO:0000256" key="1">
    <source>
        <dbReference type="ARBA" id="ARBA00022553"/>
    </source>
</evidence>
<dbReference type="EMBL" id="JAMPKM010000006">
    <property type="protein sequence ID" value="MEP0817968.1"/>
    <property type="molecule type" value="Genomic_DNA"/>
</dbReference>
<proteinExistence type="predicted"/>
<evidence type="ECO:0000259" key="3">
    <source>
        <dbReference type="PROSITE" id="PS50110"/>
    </source>
</evidence>
<dbReference type="InterPro" id="IPR001789">
    <property type="entry name" value="Sig_transdc_resp-reg_receiver"/>
</dbReference>
<keyword evidence="5" id="KW-1185">Reference proteome</keyword>
<dbReference type="InterPro" id="IPR011006">
    <property type="entry name" value="CheY-like_superfamily"/>
</dbReference>
<sequence length="159" mass="17563">MCPLSAEFGYAFSTKTRPLETMRHPRLMKQLQVLVVDNDPDSRHLLTVLFAAYGIRTIATASACKALAILQDIQPDLLISELALPGEDGYCLMQQVKALESRQQVQIPAIALTGYNRKSDQAQALAVGFRKYLVKPVDIDELMTTVADLTKSPQMVPTT</sequence>
<feature type="domain" description="Response regulatory" evidence="3">
    <location>
        <begin position="32"/>
        <end position="150"/>
    </location>
</feature>
<name>A0ABV0J855_9CYAN</name>
<comment type="caution">
    <text evidence="2">Lacks conserved residue(s) required for the propagation of feature annotation.</text>
</comment>
<dbReference type="Gene3D" id="3.40.50.2300">
    <property type="match status" value="1"/>
</dbReference>
<accession>A0ABV0J855</accession>
<keyword evidence="1" id="KW-0597">Phosphoprotein</keyword>
<dbReference type="PANTHER" id="PTHR44591">
    <property type="entry name" value="STRESS RESPONSE REGULATOR PROTEIN 1"/>
    <property type="match status" value="1"/>
</dbReference>
<organism evidence="4 5">
    <name type="scientific">Trichocoleus desertorum GB2-A4</name>
    <dbReference type="NCBI Taxonomy" id="2933944"/>
    <lineage>
        <taxon>Bacteria</taxon>
        <taxon>Bacillati</taxon>
        <taxon>Cyanobacteriota</taxon>
        <taxon>Cyanophyceae</taxon>
        <taxon>Leptolyngbyales</taxon>
        <taxon>Trichocoleusaceae</taxon>
        <taxon>Trichocoleus</taxon>
    </lineage>
</organism>
<evidence type="ECO:0000313" key="4">
    <source>
        <dbReference type="EMBL" id="MEP0817968.1"/>
    </source>
</evidence>
<dbReference type="RefSeq" id="WP_199295758.1">
    <property type="nucleotide sequence ID" value="NZ_JAMPKM010000006.1"/>
</dbReference>
<comment type="caution">
    <text evidence="4">The sequence shown here is derived from an EMBL/GenBank/DDBJ whole genome shotgun (WGS) entry which is preliminary data.</text>
</comment>
<dbReference type="SMART" id="SM00448">
    <property type="entry name" value="REC"/>
    <property type="match status" value="1"/>
</dbReference>
<evidence type="ECO:0000256" key="2">
    <source>
        <dbReference type="PROSITE-ProRule" id="PRU00169"/>
    </source>
</evidence>
<dbReference type="Proteomes" id="UP001464891">
    <property type="component" value="Unassembled WGS sequence"/>
</dbReference>
<dbReference type="Pfam" id="PF00072">
    <property type="entry name" value="Response_reg"/>
    <property type="match status" value="1"/>
</dbReference>
<protein>
    <submittedName>
        <fullName evidence="4">Response regulator</fullName>
    </submittedName>
</protein>